<keyword evidence="7" id="KW-0862">Zinc</keyword>
<evidence type="ECO:0000313" key="9">
    <source>
        <dbReference type="EMBL" id="CCF56762.1"/>
    </source>
</evidence>
<dbReference type="InterPro" id="IPR045089">
    <property type="entry name" value="PGGT1B-like"/>
</dbReference>
<dbReference type="OrthoDB" id="24893at2759"/>
<dbReference type="RefSeq" id="XP_003955897.1">
    <property type="nucleotide sequence ID" value="XM_003955848.1"/>
</dbReference>
<organism evidence="9 10">
    <name type="scientific">Kazachstania africana (strain ATCC 22294 / BCRC 22015 / CBS 2517 / CECT 1963 / NBRC 1671 / NRRL Y-8276)</name>
    <name type="common">Yeast</name>
    <name type="synonym">Kluyveromyces africanus</name>
    <dbReference type="NCBI Taxonomy" id="1071382"/>
    <lineage>
        <taxon>Eukaryota</taxon>
        <taxon>Fungi</taxon>
        <taxon>Dikarya</taxon>
        <taxon>Ascomycota</taxon>
        <taxon>Saccharomycotina</taxon>
        <taxon>Saccharomycetes</taxon>
        <taxon>Saccharomycetales</taxon>
        <taxon>Saccharomycetaceae</taxon>
        <taxon>Kazachstania</taxon>
    </lineage>
</organism>
<dbReference type="GO" id="GO:0005953">
    <property type="term" value="C:CAAX-protein geranylgeranyltransferase complex"/>
    <property type="evidence" value="ECO:0007669"/>
    <property type="project" value="EnsemblFungi"/>
</dbReference>
<proteinExistence type="inferred from homology"/>
<dbReference type="EMBL" id="HE650822">
    <property type="protein sequence ID" value="CCF56762.1"/>
    <property type="molecule type" value="Genomic_DNA"/>
</dbReference>
<evidence type="ECO:0000313" key="10">
    <source>
        <dbReference type="Proteomes" id="UP000005220"/>
    </source>
</evidence>
<protein>
    <recommendedName>
        <fullName evidence="8">Prenyltransferase alpha-alpha toroid domain-containing protein</fullName>
    </recommendedName>
</protein>
<evidence type="ECO:0000256" key="7">
    <source>
        <dbReference type="ARBA" id="ARBA00022833"/>
    </source>
</evidence>
<dbReference type="InParanoid" id="H2AQW2"/>
<evidence type="ECO:0000256" key="5">
    <source>
        <dbReference type="ARBA" id="ARBA00022723"/>
    </source>
</evidence>
<accession>H2AQW2</accession>
<dbReference type="GO" id="GO:0046872">
    <property type="term" value="F:metal ion binding"/>
    <property type="evidence" value="ECO:0007669"/>
    <property type="project" value="UniProtKB-KW"/>
</dbReference>
<keyword evidence="4" id="KW-0808">Transferase</keyword>
<gene>
    <name evidence="9" type="primary">KAFR0B04650</name>
    <name evidence="9" type="ORF">KAFR_0B04650</name>
</gene>
<dbReference type="AlphaFoldDB" id="H2AQW2"/>
<dbReference type="PANTHER" id="PTHR11774">
    <property type="entry name" value="GERANYLGERANYL TRANSFERASE TYPE BETA SUBUNIT"/>
    <property type="match status" value="1"/>
</dbReference>
<comment type="similarity">
    <text evidence="2">Belongs to the protein prenyltransferase subunit beta family.</text>
</comment>
<comment type="cofactor">
    <cofactor evidence="1">
        <name>Zn(2+)</name>
        <dbReference type="ChEBI" id="CHEBI:29105"/>
    </cofactor>
</comment>
<dbReference type="InterPro" id="IPR001330">
    <property type="entry name" value="Prenyltrans"/>
</dbReference>
<dbReference type="GeneID" id="13883301"/>
<dbReference type="InterPro" id="IPR008930">
    <property type="entry name" value="Terpenoid_cyclase/PrenylTrfase"/>
</dbReference>
<evidence type="ECO:0000256" key="6">
    <source>
        <dbReference type="ARBA" id="ARBA00022737"/>
    </source>
</evidence>
<dbReference type="eggNOG" id="KOG0367">
    <property type="taxonomic scope" value="Eukaryota"/>
</dbReference>
<dbReference type="Proteomes" id="UP000005220">
    <property type="component" value="Chromosome 2"/>
</dbReference>
<dbReference type="Pfam" id="PF00432">
    <property type="entry name" value="Prenyltrans"/>
    <property type="match status" value="1"/>
</dbReference>
<feature type="domain" description="Prenyltransferase alpha-alpha toroid" evidence="8">
    <location>
        <begin position="15"/>
        <end position="352"/>
    </location>
</feature>
<dbReference type="STRING" id="1071382.H2AQW2"/>
<evidence type="ECO:0000256" key="2">
    <source>
        <dbReference type="ARBA" id="ARBA00010497"/>
    </source>
</evidence>
<dbReference type="Gene3D" id="1.50.10.20">
    <property type="match status" value="1"/>
</dbReference>
<dbReference type="GO" id="GO:0004662">
    <property type="term" value="F:CAAX-protein geranylgeranyltransferase activity"/>
    <property type="evidence" value="ECO:0007669"/>
    <property type="project" value="EnsemblFungi"/>
</dbReference>
<evidence type="ECO:0000259" key="8">
    <source>
        <dbReference type="Pfam" id="PF00432"/>
    </source>
</evidence>
<reference evidence="9 10" key="1">
    <citation type="journal article" date="2011" name="Proc. Natl. Acad. Sci. U.S.A.">
        <title>Evolutionary erosion of yeast sex chromosomes by mating-type switching accidents.</title>
        <authorList>
            <person name="Gordon J.L."/>
            <person name="Armisen D."/>
            <person name="Proux-Wera E."/>
            <person name="Oheigeartaigh S.S."/>
            <person name="Byrne K.P."/>
            <person name="Wolfe K.H."/>
        </authorList>
    </citation>
    <scope>NUCLEOTIDE SEQUENCE [LARGE SCALE GENOMIC DNA]</scope>
    <source>
        <strain evidence="10">ATCC 22294 / BCRC 22015 / CBS 2517 / CECT 1963 / NBRC 1671 / NRRL Y-8276</strain>
    </source>
</reference>
<dbReference type="HOGENOM" id="CLU_028946_2_1_1"/>
<keyword evidence="3" id="KW-0637">Prenyltransferase</keyword>
<evidence type="ECO:0000256" key="1">
    <source>
        <dbReference type="ARBA" id="ARBA00001947"/>
    </source>
</evidence>
<name>H2AQW2_KAZAF</name>
<dbReference type="SUPFAM" id="SSF48239">
    <property type="entry name" value="Terpenoid cyclases/Protein prenyltransferases"/>
    <property type="match status" value="1"/>
</dbReference>
<evidence type="ECO:0000256" key="3">
    <source>
        <dbReference type="ARBA" id="ARBA00022602"/>
    </source>
</evidence>
<keyword evidence="5" id="KW-0479">Metal-binding</keyword>
<dbReference type="FunCoup" id="H2AQW2">
    <property type="interactions" value="11"/>
</dbReference>
<evidence type="ECO:0000256" key="4">
    <source>
        <dbReference type="ARBA" id="ARBA00022679"/>
    </source>
</evidence>
<keyword evidence="10" id="KW-1185">Reference proteome</keyword>
<sequence length="370" mass="42092">MAQKRVNMSLEDNLTKHVKFLQFHLSLLPSRYESYEVNKFAIVFYAIVSLSVIYQDVSEKYQSNLGWVRSHYTSYQVEESRKKISGFVGSLSAIVPDVISITLPNTLFGLLTLTTLHDREFFEKILDTESLCNFVGKCQLTDGSFVSFLDYKDGSPSAVDSHDLRFCYIAVAILYIAGCRSEKDFNKYINVDNLLKFIKSQECDFGGFGQYGEPHAGYTSCALSTLALLQKNETLTTDFKENTIEWLLQRQLSKLGCQKCQESNEYYDENDHGGFQGRENKYADTCYAFWCLNSLQILRKDWKKLCNADLTKKYILKRTQCTLTGGFSKNDADDADIYHTCLGFAALELIEGNFNGVLCITKDSTEQMGL</sequence>
<keyword evidence="6" id="KW-0677">Repeat</keyword>
<dbReference type="PANTHER" id="PTHR11774:SF4">
    <property type="entry name" value="GERANYLGERANYL TRANSFERASE TYPE-1 SUBUNIT BETA"/>
    <property type="match status" value="1"/>
</dbReference>
<dbReference type="KEGG" id="kaf:KAFR_0B04650"/>